<dbReference type="PhylomeDB" id="Q8U2W6"/>
<keyword evidence="1" id="KW-0812">Transmembrane</keyword>
<dbReference type="STRING" id="186497.PF0712"/>
<organism evidence="2 3">
    <name type="scientific">Pyrococcus furiosus (strain ATCC 43587 / DSM 3638 / JCM 8422 / Vc1)</name>
    <dbReference type="NCBI Taxonomy" id="186497"/>
    <lineage>
        <taxon>Archaea</taxon>
        <taxon>Methanobacteriati</taxon>
        <taxon>Methanobacteriota</taxon>
        <taxon>Thermococci</taxon>
        <taxon>Thermococcales</taxon>
        <taxon>Thermococcaceae</taxon>
        <taxon>Pyrococcus</taxon>
    </lineage>
</organism>
<protein>
    <recommendedName>
        <fullName evidence="4">Citrate transporter-like domain-containing protein</fullName>
    </recommendedName>
</protein>
<dbReference type="eggNOG" id="arCOG00237">
    <property type="taxonomic scope" value="Archaea"/>
</dbReference>
<reference evidence="2 3" key="1">
    <citation type="journal article" date="1999" name="Genetics">
        <title>Divergence of the hyperthermophilic archaea Pyrococcus furiosus and P. horikoshii inferred from complete genomic sequences.</title>
        <authorList>
            <person name="Maeder D.L."/>
            <person name="Weiss R.B."/>
            <person name="Dunn D.M."/>
            <person name="Cherry J.L."/>
            <person name="Gonzalez J.M."/>
            <person name="DiRuggiero J."/>
            <person name="Robb F.T."/>
        </authorList>
    </citation>
    <scope>NUCLEOTIDE SEQUENCE [LARGE SCALE GENOMIC DNA]</scope>
    <source>
        <strain evidence="3">ATCC 43587 / DSM 3638 / JCM 8422 / Vc1</strain>
    </source>
</reference>
<sequence length="125" mass="13818">MHVDKPLPALSTDLLVLNVLFAELHIQYVGLALTLTLVFLFGRRAFFGFDWALILTFALIFVDFRELSILLSKVGILLPRKGVELMLFSAGISQVISNVPATVLLLPSEHEWLPSPLALTSGETE</sequence>
<keyword evidence="1" id="KW-0472">Membrane</keyword>
<proteinExistence type="predicted"/>
<dbReference type="RefSeq" id="WP_011011837.1">
    <property type="nucleotide sequence ID" value="NC_003413.1"/>
</dbReference>
<evidence type="ECO:0008006" key="4">
    <source>
        <dbReference type="Google" id="ProtNLM"/>
    </source>
</evidence>
<feature type="transmembrane region" description="Helical" evidence="1">
    <location>
        <begin position="45"/>
        <end position="64"/>
    </location>
</feature>
<keyword evidence="1" id="KW-1133">Transmembrane helix</keyword>
<dbReference type="GeneID" id="70537991"/>
<evidence type="ECO:0000313" key="3">
    <source>
        <dbReference type="Proteomes" id="UP000001013"/>
    </source>
</evidence>
<dbReference type="Proteomes" id="UP000001013">
    <property type="component" value="Chromosome"/>
</dbReference>
<evidence type="ECO:0000256" key="1">
    <source>
        <dbReference type="SAM" id="Phobius"/>
    </source>
</evidence>
<feature type="transmembrane region" description="Helical" evidence="1">
    <location>
        <begin position="15"/>
        <end position="39"/>
    </location>
</feature>
<dbReference type="HOGENOM" id="CLU_1987709_0_0_2"/>
<accession>Q8U2W6</accession>
<dbReference type="PATRIC" id="fig|186497.12.peg.747"/>
<keyword evidence="3" id="KW-1185">Reference proteome</keyword>
<gene>
    <name evidence="2" type="ordered locus">PF0712</name>
</gene>
<dbReference type="EMBL" id="AE009950">
    <property type="protein sequence ID" value="AAL80836.1"/>
    <property type="molecule type" value="Genomic_DNA"/>
</dbReference>
<dbReference type="KEGG" id="pfu:PF0712"/>
<dbReference type="AlphaFoldDB" id="Q8U2W6"/>
<dbReference type="PaxDb" id="186497-PF0712"/>
<name>Q8U2W6_PYRFU</name>
<evidence type="ECO:0000313" key="2">
    <source>
        <dbReference type="EMBL" id="AAL80836.1"/>
    </source>
</evidence>